<dbReference type="GO" id="GO:0000428">
    <property type="term" value="C:DNA-directed RNA polymerase complex"/>
    <property type="evidence" value="ECO:0007669"/>
    <property type="project" value="UniProtKB-KW"/>
</dbReference>
<dbReference type="AlphaFoldDB" id="A0A6N8U7A4"/>
<dbReference type="InterPro" id="IPR007046">
    <property type="entry name" value="RNA_pol_sigma_54_core-bd"/>
</dbReference>
<dbReference type="GO" id="GO:0016987">
    <property type="term" value="F:sigma factor activity"/>
    <property type="evidence" value="ECO:0007669"/>
    <property type="project" value="UniProtKB-KW"/>
</dbReference>
<keyword evidence="4" id="KW-0548">Nucleotidyltransferase</keyword>
<evidence type="ECO:0000313" key="12">
    <source>
        <dbReference type="Proteomes" id="UP000434036"/>
    </source>
</evidence>
<evidence type="ECO:0000256" key="4">
    <source>
        <dbReference type="ARBA" id="ARBA00022695"/>
    </source>
</evidence>
<dbReference type="GO" id="GO:0016779">
    <property type="term" value="F:nucleotidyltransferase activity"/>
    <property type="evidence" value="ECO:0007669"/>
    <property type="project" value="UniProtKB-KW"/>
</dbReference>
<dbReference type="InterPro" id="IPR000394">
    <property type="entry name" value="RNA_pol_sigma_54"/>
</dbReference>
<keyword evidence="5" id="KW-0805">Transcription regulation</keyword>
<sequence>MKLVNVVTQKMSMRQQFSLKVLEMNTHDLLDAVIEELEMNPVLEANEHIYSMQSTHKDTDFDLLLNYVEDRETLSDVLMKQLETCRKSVDISLGEFLIESLDDDGYLRMSNHEISSYTGKSEDDIEEMINRIQTFEPYGVAARSLDECLLIQLSFQESPYRRLAMNIVSEYLMQVADNRLPEIAQKIGCEMADVVQAVQLIKQMDPRPGINYASGSDYVEADVRVMVEDQEIKLELLSEQYDLRINHNYEQTKDKEVIQYLEQHMKSAKLLIESMRKRNVTLLAIVNCIVEHQRVFFLEHAQLSPLTLKNIADEIGIHESTISRAISNKYMEFEQRLIPLKFFFQAKLESGESANEIHIQLKKMIEEEDKHAPYSDQKLADLLSEHGVKISRRTVAKYREQLQIPPASRRKQF</sequence>
<evidence type="ECO:0000259" key="9">
    <source>
        <dbReference type="Pfam" id="PF04552"/>
    </source>
</evidence>
<proteinExistence type="inferred from homology"/>
<dbReference type="PROSITE" id="PS00718">
    <property type="entry name" value="SIGMA54_2"/>
    <property type="match status" value="1"/>
</dbReference>
<keyword evidence="12" id="KW-1185">Reference proteome</keyword>
<gene>
    <name evidence="11" type="primary">rpoN</name>
    <name evidence="11" type="ORF">GSF08_01320</name>
</gene>
<dbReference type="GO" id="GO:0003677">
    <property type="term" value="F:DNA binding"/>
    <property type="evidence" value="ECO:0007669"/>
    <property type="project" value="UniProtKB-KW"/>
</dbReference>
<evidence type="ECO:0000256" key="2">
    <source>
        <dbReference type="ARBA" id="ARBA00022478"/>
    </source>
</evidence>
<reference evidence="11 12" key="2">
    <citation type="submission" date="2020-01" db="EMBL/GenBank/DDBJ databases">
        <title>Clostridiaceae sp. nov. isolated from the gut of human by culturomics.</title>
        <authorList>
            <person name="Chang Y."/>
        </authorList>
    </citation>
    <scope>NUCLEOTIDE SEQUENCE [LARGE SCALE GENOMIC DNA]</scope>
    <source>
        <strain evidence="11 12">DONG20-135</strain>
    </source>
</reference>
<dbReference type="EMBL" id="WUUQ01000001">
    <property type="protein sequence ID" value="MXQ72583.1"/>
    <property type="molecule type" value="Genomic_DNA"/>
</dbReference>
<name>A0A6N8U7A4_9FIRM</name>
<keyword evidence="8" id="KW-0804">Transcription</keyword>
<dbReference type="PROSITE" id="PS00717">
    <property type="entry name" value="SIGMA54_1"/>
    <property type="match status" value="1"/>
</dbReference>
<comment type="caution">
    <text evidence="11">The sequence shown here is derived from an EMBL/GenBank/DDBJ whole genome shotgun (WGS) entry which is preliminary data.</text>
</comment>
<feature type="domain" description="RNA polymerase sigma factor 54 DNA-binding" evidence="9">
    <location>
        <begin position="259"/>
        <end position="412"/>
    </location>
</feature>
<evidence type="ECO:0000256" key="8">
    <source>
        <dbReference type="ARBA" id="ARBA00023163"/>
    </source>
</evidence>
<dbReference type="PIRSF" id="PIRSF000774">
    <property type="entry name" value="RpoN"/>
    <property type="match status" value="1"/>
</dbReference>
<organism evidence="11 12">
    <name type="scientific">Copranaerobaculum intestinale</name>
    <dbReference type="NCBI Taxonomy" id="2692629"/>
    <lineage>
        <taxon>Bacteria</taxon>
        <taxon>Bacillati</taxon>
        <taxon>Bacillota</taxon>
        <taxon>Erysipelotrichia</taxon>
        <taxon>Erysipelotrichales</taxon>
        <taxon>Erysipelotrichaceae</taxon>
        <taxon>Copranaerobaculum</taxon>
    </lineage>
</organism>
<evidence type="ECO:0000256" key="1">
    <source>
        <dbReference type="ARBA" id="ARBA00008798"/>
    </source>
</evidence>
<comment type="similarity">
    <text evidence="1">Belongs to the sigma-54 factor family.</text>
</comment>
<dbReference type="InterPro" id="IPR038709">
    <property type="entry name" value="RpoN_core-bd_sf"/>
</dbReference>
<keyword evidence="3" id="KW-0808">Transferase</keyword>
<keyword evidence="7" id="KW-0238">DNA-binding</keyword>
<reference evidence="11 12" key="1">
    <citation type="submission" date="2019-12" db="EMBL/GenBank/DDBJ databases">
        <authorList>
            <person name="Yang R."/>
        </authorList>
    </citation>
    <scope>NUCLEOTIDE SEQUENCE [LARGE SCALE GENOMIC DNA]</scope>
    <source>
        <strain evidence="11 12">DONG20-135</strain>
    </source>
</reference>
<dbReference type="Gene3D" id="1.10.10.60">
    <property type="entry name" value="Homeodomain-like"/>
    <property type="match status" value="1"/>
</dbReference>
<dbReference type="InterPro" id="IPR007634">
    <property type="entry name" value="RNA_pol_sigma_54_DNA-bd"/>
</dbReference>
<dbReference type="Pfam" id="PF04963">
    <property type="entry name" value="Sigma54_CBD"/>
    <property type="match status" value="1"/>
</dbReference>
<dbReference type="GO" id="GO:0006352">
    <property type="term" value="P:DNA-templated transcription initiation"/>
    <property type="evidence" value="ECO:0007669"/>
    <property type="project" value="InterPro"/>
</dbReference>
<protein>
    <submittedName>
        <fullName evidence="11">RNA polymerase factor sigma-54</fullName>
    </submittedName>
</protein>
<keyword evidence="2" id="KW-0240">DNA-directed RNA polymerase</keyword>
<dbReference type="PROSITE" id="PS50044">
    <property type="entry name" value="SIGMA54_3"/>
    <property type="match status" value="1"/>
</dbReference>
<dbReference type="PANTHER" id="PTHR32248:SF4">
    <property type="entry name" value="RNA POLYMERASE SIGMA-54 FACTOR"/>
    <property type="match status" value="1"/>
</dbReference>
<dbReference type="RefSeq" id="WP_160624073.1">
    <property type="nucleotide sequence ID" value="NZ_WUUQ01000001.1"/>
</dbReference>
<keyword evidence="6" id="KW-0731">Sigma factor</keyword>
<dbReference type="PRINTS" id="PR00045">
    <property type="entry name" value="SIGMA54FCT"/>
</dbReference>
<accession>A0A6N8U7A4</accession>
<evidence type="ECO:0000256" key="3">
    <source>
        <dbReference type="ARBA" id="ARBA00022679"/>
    </source>
</evidence>
<evidence type="ECO:0000313" key="11">
    <source>
        <dbReference type="EMBL" id="MXQ72583.1"/>
    </source>
</evidence>
<evidence type="ECO:0000256" key="6">
    <source>
        <dbReference type="ARBA" id="ARBA00023082"/>
    </source>
</evidence>
<evidence type="ECO:0000259" key="10">
    <source>
        <dbReference type="Pfam" id="PF04963"/>
    </source>
</evidence>
<dbReference type="Gene3D" id="1.10.10.1330">
    <property type="entry name" value="RNA polymerase sigma-54 factor, core-binding domain"/>
    <property type="match status" value="1"/>
</dbReference>
<evidence type="ECO:0000256" key="5">
    <source>
        <dbReference type="ARBA" id="ARBA00023015"/>
    </source>
</evidence>
<evidence type="ECO:0000256" key="7">
    <source>
        <dbReference type="ARBA" id="ARBA00023125"/>
    </source>
</evidence>
<dbReference type="PANTHER" id="PTHR32248">
    <property type="entry name" value="RNA POLYMERASE SIGMA-54 FACTOR"/>
    <property type="match status" value="1"/>
</dbReference>
<dbReference type="GO" id="GO:0001216">
    <property type="term" value="F:DNA-binding transcription activator activity"/>
    <property type="evidence" value="ECO:0007669"/>
    <property type="project" value="InterPro"/>
</dbReference>
<dbReference type="NCBIfam" id="TIGR02395">
    <property type="entry name" value="rpoN_sigma"/>
    <property type="match status" value="1"/>
</dbReference>
<dbReference type="Pfam" id="PF00309">
    <property type="entry name" value="Sigma54_AID"/>
    <property type="match status" value="1"/>
</dbReference>
<feature type="domain" description="RNA polymerase sigma factor 54 core-binding" evidence="10">
    <location>
        <begin position="66"/>
        <end position="249"/>
    </location>
</feature>
<dbReference type="Pfam" id="PF04552">
    <property type="entry name" value="Sigma54_DBD"/>
    <property type="match status" value="1"/>
</dbReference>
<dbReference type="Proteomes" id="UP000434036">
    <property type="component" value="Unassembled WGS sequence"/>
</dbReference>